<reference evidence="3" key="1">
    <citation type="submission" date="2022-11" db="UniProtKB">
        <authorList>
            <consortium name="WormBaseParasite"/>
        </authorList>
    </citation>
    <scope>IDENTIFICATION</scope>
</reference>
<name>A0A914CMQ0_9BILA</name>
<evidence type="ECO:0000313" key="2">
    <source>
        <dbReference type="Proteomes" id="UP000887540"/>
    </source>
</evidence>
<feature type="region of interest" description="Disordered" evidence="1">
    <location>
        <begin position="180"/>
        <end position="201"/>
    </location>
</feature>
<proteinExistence type="predicted"/>
<evidence type="ECO:0000256" key="1">
    <source>
        <dbReference type="SAM" id="MobiDB-lite"/>
    </source>
</evidence>
<feature type="compositionally biased region" description="Low complexity" evidence="1">
    <location>
        <begin position="118"/>
        <end position="131"/>
    </location>
</feature>
<accession>A0A914CMQ0</accession>
<organism evidence="2 3">
    <name type="scientific">Acrobeloides nanus</name>
    <dbReference type="NCBI Taxonomy" id="290746"/>
    <lineage>
        <taxon>Eukaryota</taxon>
        <taxon>Metazoa</taxon>
        <taxon>Ecdysozoa</taxon>
        <taxon>Nematoda</taxon>
        <taxon>Chromadorea</taxon>
        <taxon>Rhabditida</taxon>
        <taxon>Tylenchina</taxon>
        <taxon>Cephalobomorpha</taxon>
        <taxon>Cephaloboidea</taxon>
        <taxon>Cephalobidae</taxon>
        <taxon>Acrobeloides</taxon>
    </lineage>
</organism>
<dbReference type="Proteomes" id="UP000887540">
    <property type="component" value="Unplaced"/>
</dbReference>
<feature type="region of interest" description="Disordered" evidence="1">
    <location>
        <begin position="1"/>
        <end position="140"/>
    </location>
</feature>
<feature type="compositionally biased region" description="Polar residues" evidence="1">
    <location>
        <begin position="244"/>
        <end position="262"/>
    </location>
</feature>
<dbReference type="WBParaSite" id="ACRNAN_scaffold1203.g18008.t1">
    <property type="protein sequence ID" value="ACRNAN_scaffold1203.g18008.t1"/>
    <property type="gene ID" value="ACRNAN_scaffold1203.g18008"/>
</dbReference>
<feature type="compositionally biased region" description="Low complexity" evidence="1">
    <location>
        <begin position="324"/>
        <end position="335"/>
    </location>
</feature>
<evidence type="ECO:0000313" key="3">
    <source>
        <dbReference type="WBParaSite" id="ACRNAN_scaffold1203.g18008.t1"/>
    </source>
</evidence>
<feature type="compositionally biased region" description="Acidic residues" evidence="1">
    <location>
        <begin position="20"/>
        <end position="30"/>
    </location>
</feature>
<protein>
    <submittedName>
        <fullName evidence="3">Uncharacterized protein</fullName>
    </submittedName>
</protein>
<feature type="region of interest" description="Disordered" evidence="1">
    <location>
        <begin position="312"/>
        <end position="335"/>
    </location>
</feature>
<keyword evidence="2" id="KW-1185">Reference proteome</keyword>
<sequence>MRRLFSKRKPKATDPHASTDEEGLLEEASADESKNILSNKAEKIKAVNLEKQQQPTVDTGDPPDPPKKRIVGETFHGNGDQKLDKTAAPTTRGIYQPETSKFSKEPVSIGDVLPFLHGTSSSGGKSSDGTKNPSTETPGESYVEYKIDELNLSVEDLKIDQLKLFKLDIKNYKVKISLSHQGSASNEDPPTPAEVPSASSAETLAEDNVEFTIDEFNLFVEDLKIDQLKSFKLDVKNFKVKINQPHNGSSPQAHPENSSTETPAESYVEFIFDEVHLSIEDLKIARLKNLRLAVKNFKIKIKHQYKSNASETNSNFQEASFPAETTENFSSTETPTESFVEFTVEEVNLSVEGMKIERLKNLKLDIKNFRVKICHNVPIK</sequence>
<dbReference type="AlphaFoldDB" id="A0A914CMQ0"/>
<feature type="region of interest" description="Disordered" evidence="1">
    <location>
        <begin position="243"/>
        <end position="262"/>
    </location>
</feature>
<feature type="compositionally biased region" description="Basic residues" evidence="1">
    <location>
        <begin position="1"/>
        <end position="10"/>
    </location>
</feature>